<reference evidence="1 2" key="1">
    <citation type="journal article" date="2018" name="Sci. Rep.">
        <title>Comparative analysis of the Pocillopora damicornis genome highlights role of immune system in coral evolution.</title>
        <authorList>
            <person name="Cunning R."/>
            <person name="Bay R.A."/>
            <person name="Gillette P."/>
            <person name="Baker A.C."/>
            <person name="Traylor-Knowles N."/>
        </authorList>
    </citation>
    <scope>NUCLEOTIDE SEQUENCE [LARGE SCALE GENOMIC DNA]</scope>
    <source>
        <strain evidence="1">RSMAS</strain>
        <tissue evidence="1">Whole animal</tissue>
    </source>
</reference>
<accession>A0A3M6TRK0</accession>
<keyword evidence="2" id="KW-1185">Reference proteome</keyword>
<comment type="caution">
    <text evidence="1">The sequence shown here is derived from an EMBL/GenBank/DDBJ whole genome shotgun (WGS) entry which is preliminary data.</text>
</comment>
<feature type="non-terminal residue" evidence="1">
    <location>
        <position position="1"/>
    </location>
</feature>
<dbReference type="EMBL" id="RCHS01003053">
    <property type="protein sequence ID" value="RMX44057.1"/>
    <property type="molecule type" value="Genomic_DNA"/>
</dbReference>
<organism evidence="1 2">
    <name type="scientific">Pocillopora damicornis</name>
    <name type="common">Cauliflower coral</name>
    <name type="synonym">Millepora damicornis</name>
    <dbReference type="NCBI Taxonomy" id="46731"/>
    <lineage>
        <taxon>Eukaryota</taxon>
        <taxon>Metazoa</taxon>
        <taxon>Cnidaria</taxon>
        <taxon>Anthozoa</taxon>
        <taxon>Hexacorallia</taxon>
        <taxon>Scleractinia</taxon>
        <taxon>Astrocoeniina</taxon>
        <taxon>Pocilloporidae</taxon>
        <taxon>Pocillopora</taxon>
    </lineage>
</organism>
<feature type="non-terminal residue" evidence="1">
    <location>
        <position position="116"/>
    </location>
</feature>
<evidence type="ECO:0000313" key="1">
    <source>
        <dbReference type="EMBL" id="RMX44057.1"/>
    </source>
</evidence>
<gene>
    <name evidence="1" type="ORF">pdam_00015046</name>
</gene>
<dbReference type="Proteomes" id="UP000275408">
    <property type="component" value="Unassembled WGS sequence"/>
</dbReference>
<name>A0A3M6TRK0_POCDA</name>
<protein>
    <submittedName>
        <fullName evidence="1">Uncharacterized protein</fullName>
    </submittedName>
</protein>
<evidence type="ECO:0000313" key="2">
    <source>
        <dbReference type="Proteomes" id="UP000275408"/>
    </source>
</evidence>
<dbReference type="AlphaFoldDB" id="A0A3M6TRK0"/>
<sequence>IKHLHCLSVVITENEPALIFYSKLSPSFCDDKEQMGCSRSNAQLNIDPQFQLGFSSSKEFKEKSGRLKTFGLFSNKLSLDLGISSCFPSLISSFQRATARYKQFPSPLTTTSLLRV</sequence>
<proteinExistence type="predicted"/>